<sequence>MKKRLLVMNGQKLSQNDSTGEWKTDKVSKAVGIEPGIYNLYNAVNADPSKNTIGQVIHIDKKENVLYQRNGLQYIKHDLSYFDQIPETGVMISIKYENNKANTSEISKKLSQNIK</sequence>
<protein>
    <submittedName>
        <fullName evidence="2">Conjugal transfer protein TraO</fullName>
    </submittedName>
</protein>
<dbReference type="Pfam" id="PF18790">
    <property type="entry name" value="KfrB"/>
    <property type="match status" value="1"/>
</dbReference>
<gene>
    <name evidence="2" type="ORF">C7H79_13190</name>
</gene>
<dbReference type="EMBL" id="PXXU01000048">
    <property type="protein sequence ID" value="PSJ16501.1"/>
    <property type="molecule type" value="Genomic_DNA"/>
</dbReference>
<evidence type="ECO:0000313" key="2">
    <source>
        <dbReference type="EMBL" id="PSJ16501.1"/>
    </source>
</evidence>
<dbReference type="AlphaFoldDB" id="A0A2P7NSP8"/>
<dbReference type="RefSeq" id="WP_106707722.1">
    <property type="nucleotide sequence ID" value="NZ_PXXU01000048.1"/>
</dbReference>
<keyword evidence="3" id="KW-1185">Reference proteome</keyword>
<comment type="caution">
    <text evidence="2">The sequence shown here is derived from an EMBL/GenBank/DDBJ whole genome shotgun (WGS) entry which is preliminary data.</text>
</comment>
<feature type="domain" description="KfrB" evidence="1">
    <location>
        <begin position="52"/>
        <end position="105"/>
    </location>
</feature>
<evidence type="ECO:0000313" key="3">
    <source>
        <dbReference type="Proteomes" id="UP000241912"/>
    </source>
</evidence>
<name>A0A2P7NSP8_9PROT</name>
<dbReference type="Proteomes" id="UP000241912">
    <property type="component" value="Unassembled WGS sequence"/>
</dbReference>
<dbReference type="OrthoDB" id="8526319at2"/>
<accession>A0A2P7NSP8</accession>
<organism evidence="2 3">
    <name type="scientific">Nitrosomonas supralitoralis</name>
    <dbReference type="NCBI Taxonomy" id="2116706"/>
    <lineage>
        <taxon>Bacteria</taxon>
        <taxon>Pseudomonadati</taxon>
        <taxon>Pseudomonadota</taxon>
        <taxon>Betaproteobacteria</taxon>
        <taxon>Nitrosomonadales</taxon>
        <taxon>Nitrosomonadaceae</taxon>
        <taxon>Nitrosomonas</taxon>
    </lineage>
</organism>
<dbReference type="InterPro" id="IPR040782">
    <property type="entry name" value="KfrB"/>
</dbReference>
<reference evidence="2 3" key="1">
    <citation type="submission" date="2018-03" db="EMBL/GenBank/DDBJ databases">
        <title>Draft genome of Nitrosomonas supralitoralis APG5.</title>
        <authorList>
            <person name="Urakawa H."/>
            <person name="Lopez J.V."/>
        </authorList>
    </citation>
    <scope>NUCLEOTIDE SEQUENCE [LARGE SCALE GENOMIC DNA]</scope>
    <source>
        <strain evidence="2 3">APG5</strain>
    </source>
</reference>
<evidence type="ECO:0000259" key="1">
    <source>
        <dbReference type="Pfam" id="PF18790"/>
    </source>
</evidence>
<proteinExistence type="predicted"/>